<accession>D7G171</accession>
<feature type="compositionally biased region" description="Low complexity" evidence="1">
    <location>
        <begin position="669"/>
        <end position="739"/>
    </location>
</feature>
<feature type="compositionally biased region" description="Low complexity" evidence="1">
    <location>
        <begin position="895"/>
        <end position="908"/>
    </location>
</feature>
<feature type="compositionally biased region" description="Low complexity" evidence="1">
    <location>
        <begin position="394"/>
        <end position="419"/>
    </location>
</feature>
<reference evidence="2 3" key="1">
    <citation type="journal article" date="2010" name="Nature">
        <title>The Ectocarpus genome and the independent evolution of multicellularity in brown algae.</title>
        <authorList>
            <person name="Cock J.M."/>
            <person name="Sterck L."/>
            <person name="Rouze P."/>
            <person name="Scornet D."/>
            <person name="Allen A.E."/>
            <person name="Amoutzias G."/>
            <person name="Anthouard V."/>
            <person name="Artiguenave F."/>
            <person name="Aury J.M."/>
            <person name="Badger J.H."/>
            <person name="Beszteri B."/>
            <person name="Billiau K."/>
            <person name="Bonnet E."/>
            <person name="Bothwell J.H."/>
            <person name="Bowler C."/>
            <person name="Boyen C."/>
            <person name="Brownlee C."/>
            <person name="Carrano C.J."/>
            <person name="Charrier B."/>
            <person name="Cho G.Y."/>
            <person name="Coelho S.M."/>
            <person name="Collen J."/>
            <person name="Corre E."/>
            <person name="Da Silva C."/>
            <person name="Delage L."/>
            <person name="Delaroque N."/>
            <person name="Dittami S.M."/>
            <person name="Doulbeau S."/>
            <person name="Elias M."/>
            <person name="Farnham G."/>
            <person name="Gachon C.M."/>
            <person name="Gschloessl B."/>
            <person name="Heesch S."/>
            <person name="Jabbari K."/>
            <person name="Jubin C."/>
            <person name="Kawai H."/>
            <person name="Kimura K."/>
            <person name="Kloareg B."/>
            <person name="Kupper F.C."/>
            <person name="Lang D."/>
            <person name="Le Bail A."/>
            <person name="Leblanc C."/>
            <person name="Lerouge P."/>
            <person name="Lohr M."/>
            <person name="Lopez P.J."/>
            <person name="Martens C."/>
            <person name="Maumus F."/>
            <person name="Michel G."/>
            <person name="Miranda-Saavedra D."/>
            <person name="Morales J."/>
            <person name="Moreau H."/>
            <person name="Motomura T."/>
            <person name="Nagasato C."/>
            <person name="Napoli C.A."/>
            <person name="Nelson D.R."/>
            <person name="Nyvall-Collen P."/>
            <person name="Peters A.F."/>
            <person name="Pommier C."/>
            <person name="Potin P."/>
            <person name="Poulain J."/>
            <person name="Quesneville H."/>
            <person name="Read B."/>
            <person name="Rensing S.A."/>
            <person name="Ritter A."/>
            <person name="Rousvoal S."/>
            <person name="Samanta M."/>
            <person name="Samson G."/>
            <person name="Schroeder D.C."/>
            <person name="Segurens B."/>
            <person name="Strittmatter M."/>
            <person name="Tonon T."/>
            <person name="Tregear J.W."/>
            <person name="Valentin K."/>
            <person name="von Dassow P."/>
            <person name="Yamagishi T."/>
            <person name="Van de Peer Y."/>
            <person name="Wincker P."/>
        </authorList>
    </citation>
    <scope>NUCLEOTIDE SEQUENCE [LARGE SCALE GENOMIC DNA]</scope>
    <source>
        <strain evidence="3">Ec32 / CCAP1310/4</strain>
    </source>
</reference>
<gene>
    <name evidence="2" type="ORF">Esi_0438_0010</name>
</gene>
<proteinExistence type="predicted"/>
<organism evidence="2 3">
    <name type="scientific">Ectocarpus siliculosus</name>
    <name type="common">Brown alga</name>
    <name type="synonym">Conferva siliculosa</name>
    <dbReference type="NCBI Taxonomy" id="2880"/>
    <lineage>
        <taxon>Eukaryota</taxon>
        <taxon>Sar</taxon>
        <taxon>Stramenopiles</taxon>
        <taxon>Ochrophyta</taxon>
        <taxon>PX clade</taxon>
        <taxon>Phaeophyceae</taxon>
        <taxon>Ectocarpales</taxon>
        <taxon>Ectocarpaceae</taxon>
        <taxon>Ectocarpus</taxon>
    </lineage>
</organism>
<feature type="compositionally biased region" description="Polar residues" evidence="1">
    <location>
        <begin position="79"/>
        <end position="88"/>
    </location>
</feature>
<evidence type="ECO:0000256" key="1">
    <source>
        <dbReference type="SAM" id="MobiDB-lite"/>
    </source>
</evidence>
<feature type="compositionally biased region" description="Basic and acidic residues" evidence="1">
    <location>
        <begin position="626"/>
        <end position="637"/>
    </location>
</feature>
<dbReference type="AlphaFoldDB" id="D7G171"/>
<dbReference type="Proteomes" id="UP000002630">
    <property type="component" value="Unassembled WGS sequence"/>
</dbReference>
<sequence>MNREASQQAVVAGAGKRGLRFGSAGADIPKGQLSSVSASAGAAVTASTSPADSRSNSERGSPDPLLPPPRELDGGVSATAVQAGNASASELDPSHGNNMNDVSNSNTSGAAEEGEESFDMLAGMPPTPGGGLVAPPTAGDESFADILGAEDPSPNTPAAVAWQGVRRSPRLASQAAAAGSAGAGGRAINGVKGHRVGLAAGGGAGTGGLTPYSGRRGGGPRQAFPERAFTPGTARGDGDDANASFCTAIMGSVDGSSVGDPGSAMRGVNLFSGANVDDSMAGDSDSTSPVDAGGKAGDLSMTPSFDLNLSSVEERVAGLELGGDATTASPPGANASGVDDGNADGVTPTGGDATDADLAVGESTSSPIADEGTAPACTAAPAQKQCLEPPSPAVAPRSSAAPADGSPAAAATASGKRASFPPKDTAAAEAEAAPSAEVSPYGARGKLGGGLSTSSTFGASSDDRDDDFMATEFATDAGVGAPVAEITLSTLPKGGVDGAAAPGASGGAGGSVDAESSVILDEMLVAATGGGFGCASRAGMNAPTPGAGAGPATAAADNGKGGAAVVVFAVEKEAMALAAACVAEQEALNKAPETAEAAATGTEKKAAGVEREGGNEEPEVAGGESGGDKRNGDDARKGKAPAAVPSKQAVGGGGAEAKLGGGGGGMKNARVSISRVAVPAAVSARRGSSGSSSLRPPSPSRSNLRPPSPARSSVRPPSPARGSLRPPSPSRSSSSSSVRPPSPSRGGALRPPSPSATQRRHSMAFGSRVDGSGSAAAAAAAAAKRTAAVEAAKEKAAAKAKAAPVVAVPVKRASSRGRDRLGRERASVGGVSRGRDAGTSAGGAASAAAPAASAAAPPAPADAAPAPAPVVVAAVDPSSRLLAPTKLSQGRARPRSASPSVSSARGRASTGGLGGPGGSGPGHRSQACGRTT</sequence>
<feature type="compositionally biased region" description="Low complexity" evidence="1">
    <location>
        <begin position="34"/>
        <end position="51"/>
    </location>
</feature>
<dbReference type="STRING" id="2880.D7G171"/>
<evidence type="ECO:0000313" key="2">
    <source>
        <dbReference type="EMBL" id="CBJ33181.1"/>
    </source>
</evidence>
<dbReference type="InParanoid" id="D7G171"/>
<feature type="region of interest" description="Disordered" evidence="1">
    <location>
        <begin position="275"/>
        <end position="301"/>
    </location>
</feature>
<feature type="region of interest" description="Disordered" evidence="1">
    <location>
        <begin position="1"/>
        <end position="124"/>
    </location>
</feature>
<feature type="region of interest" description="Disordered" evidence="1">
    <location>
        <begin position="593"/>
        <end position="865"/>
    </location>
</feature>
<feature type="compositionally biased region" description="Gly residues" evidence="1">
    <location>
        <begin position="650"/>
        <end position="666"/>
    </location>
</feature>
<feature type="compositionally biased region" description="Low complexity" evidence="1">
    <location>
        <begin position="775"/>
        <end position="790"/>
    </location>
</feature>
<feature type="compositionally biased region" description="Polar residues" evidence="1">
    <location>
        <begin position="95"/>
        <end position="109"/>
    </location>
</feature>
<feature type="compositionally biased region" description="Basic and acidic residues" evidence="1">
    <location>
        <begin position="816"/>
        <end position="826"/>
    </location>
</feature>
<evidence type="ECO:0000313" key="3">
    <source>
        <dbReference type="Proteomes" id="UP000002630"/>
    </source>
</evidence>
<name>D7G171_ECTSI</name>
<keyword evidence="3" id="KW-1185">Reference proteome</keyword>
<feature type="region of interest" description="Disordered" evidence="1">
    <location>
        <begin position="882"/>
        <end position="932"/>
    </location>
</feature>
<feature type="compositionally biased region" description="Gly residues" evidence="1">
    <location>
        <begin position="909"/>
        <end position="921"/>
    </location>
</feature>
<feature type="compositionally biased region" description="Basic and acidic residues" evidence="1">
    <location>
        <begin position="602"/>
        <end position="614"/>
    </location>
</feature>
<feature type="compositionally biased region" description="Low complexity" evidence="1">
    <location>
        <begin position="844"/>
        <end position="865"/>
    </location>
</feature>
<feature type="region of interest" description="Disordered" evidence="1">
    <location>
        <begin position="322"/>
        <end position="463"/>
    </location>
</feature>
<feature type="compositionally biased region" description="Low complexity" evidence="1">
    <location>
        <begin position="427"/>
        <end position="437"/>
    </location>
</feature>
<dbReference type="EMBL" id="FN649760">
    <property type="protein sequence ID" value="CBJ33181.1"/>
    <property type="molecule type" value="Genomic_DNA"/>
</dbReference>
<dbReference type="OrthoDB" id="10577388at2759"/>
<protein>
    <submittedName>
        <fullName evidence="2">Uncharacterized protein</fullName>
    </submittedName>
</protein>
<feature type="compositionally biased region" description="Low complexity" evidence="1">
    <location>
        <begin position="799"/>
        <end position="812"/>
    </location>
</feature>